<dbReference type="InterPro" id="IPR036388">
    <property type="entry name" value="WH-like_DNA-bd_sf"/>
</dbReference>
<organism evidence="1 2">
    <name type="scientific">Pseudomonas putida</name>
    <name type="common">Arthrobacter siderocapsulatus</name>
    <dbReference type="NCBI Taxonomy" id="303"/>
    <lineage>
        <taxon>Bacteria</taxon>
        <taxon>Pseudomonadati</taxon>
        <taxon>Pseudomonadota</taxon>
        <taxon>Gammaproteobacteria</taxon>
        <taxon>Pseudomonadales</taxon>
        <taxon>Pseudomonadaceae</taxon>
        <taxon>Pseudomonas</taxon>
    </lineage>
</organism>
<reference evidence="1 2" key="1">
    <citation type="submission" date="2019-12" db="EMBL/GenBank/DDBJ databases">
        <authorList>
            <person name="Woiski C."/>
        </authorList>
    </citation>
    <scope>NUCLEOTIDE SEQUENCE [LARGE SCALE GENOMIC DNA]</scope>
    <source>
        <strain evidence="1 2">BOE100</strain>
    </source>
</reference>
<evidence type="ECO:0000313" key="2">
    <source>
        <dbReference type="Proteomes" id="UP000442695"/>
    </source>
</evidence>
<accession>A0A7V8EGE4</accession>
<dbReference type="Proteomes" id="UP000442695">
    <property type="component" value="Unassembled WGS sequence"/>
</dbReference>
<dbReference type="Gene3D" id="1.10.10.10">
    <property type="entry name" value="Winged helix-like DNA-binding domain superfamily/Winged helix DNA-binding domain"/>
    <property type="match status" value="1"/>
</dbReference>
<name>A0A7V8EGE4_PSEPU</name>
<protein>
    <recommendedName>
        <fullName evidence="3">Crp/Fnr family transcriptional regulator</fullName>
    </recommendedName>
</protein>
<dbReference type="EMBL" id="WOWR01000015">
    <property type="protein sequence ID" value="KAF0254301.1"/>
    <property type="molecule type" value="Genomic_DNA"/>
</dbReference>
<comment type="caution">
    <text evidence="1">The sequence shown here is derived from an EMBL/GenBank/DDBJ whole genome shotgun (WGS) entry which is preliminary data.</text>
</comment>
<sequence length="228" mass="25714">MLNSRFAGSNGLMDVPAPSWIMNDESLFAHWGSFMLAMIKHGTVETIRRTDRLELRPTEFGLLIDGGLYATDLQDGEASRTLLIQFLQRGDLFSTAISGSLHLQLLPHCKTTFLIVREHVFDAFKAEFPFWDRIFPMLCAGTAQAYARAVCESAGRDLDRIRRVLKILASHPTAVDSKLGREVETNKHQIRDLAGVQKRSATRAFKALEDSGEVSFYGYKRLFYRGNP</sequence>
<proteinExistence type="predicted"/>
<evidence type="ECO:0000313" key="1">
    <source>
        <dbReference type="EMBL" id="KAF0254301.1"/>
    </source>
</evidence>
<dbReference type="AlphaFoldDB" id="A0A7V8EGE4"/>
<evidence type="ECO:0008006" key="3">
    <source>
        <dbReference type="Google" id="ProtNLM"/>
    </source>
</evidence>
<dbReference type="RefSeq" id="WP_156859033.1">
    <property type="nucleotide sequence ID" value="NZ_WOWR01000015.1"/>
</dbReference>
<gene>
    <name evidence="1" type="ORF">GN299_13675</name>
</gene>